<protein>
    <submittedName>
        <fullName evidence="1">Uncharacterized protein</fullName>
    </submittedName>
</protein>
<proteinExistence type="predicted"/>
<name>A0AA39FYW5_9HYME</name>
<organism evidence="1 2">
    <name type="scientific">Microctonus aethiopoides</name>
    <dbReference type="NCBI Taxonomy" id="144406"/>
    <lineage>
        <taxon>Eukaryota</taxon>
        <taxon>Metazoa</taxon>
        <taxon>Ecdysozoa</taxon>
        <taxon>Arthropoda</taxon>
        <taxon>Hexapoda</taxon>
        <taxon>Insecta</taxon>
        <taxon>Pterygota</taxon>
        <taxon>Neoptera</taxon>
        <taxon>Endopterygota</taxon>
        <taxon>Hymenoptera</taxon>
        <taxon>Apocrita</taxon>
        <taxon>Ichneumonoidea</taxon>
        <taxon>Braconidae</taxon>
        <taxon>Euphorinae</taxon>
        <taxon>Microctonus</taxon>
    </lineage>
</organism>
<reference evidence="1" key="1">
    <citation type="journal article" date="2023" name="bioRxiv">
        <title>Scaffold-level genome assemblies of two parasitoid biocontrol wasps reveal the parthenogenesis mechanism and an associated novel virus.</title>
        <authorList>
            <person name="Inwood S."/>
            <person name="Skelly J."/>
            <person name="Guhlin J."/>
            <person name="Harrop T."/>
            <person name="Goldson S."/>
            <person name="Dearden P."/>
        </authorList>
    </citation>
    <scope>NUCLEOTIDE SEQUENCE</scope>
    <source>
        <strain evidence="1">Irish</strain>
        <tissue evidence="1">Whole body</tissue>
    </source>
</reference>
<evidence type="ECO:0000313" key="1">
    <source>
        <dbReference type="EMBL" id="KAK0178412.1"/>
    </source>
</evidence>
<reference evidence="1" key="2">
    <citation type="submission" date="2023-03" db="EMBL/GenBank/DDBJ databases">
        <authorList>
            <person name="Inwood S.N."/>
            <person name="Skelly J.G."/>
            <person name="Guhlin J."/>
            <person name="Harrop T.W.R."/>
            <person name="Goldson S.G."/>
            <person name="Dearden P.K."/>
        </authorList>
    </citation>
    <scope>NUCLEOTIDE SEQUENCE</scope>
    <source>
        <strain evidence="1">Irish</strain>
        <tissue evidence="1">Whole body</tissue>
    </source>
</reference>
<dbReference type="AlphaFoldDB" id="A0AA39FYW5"/>
<sequence length="161" mass="18699">MFRIIGQPLSFRHRVRELLYKMLFLWSKEPEPNPPRGNPWVAWLTTIIFVWGCRRRILKTIFALSPLRLLKNFNVKNILSIIQAHETIPHNNNQSPKPSIVFHPNHHMTGIRTKVKRLGTGDGLHVSNGANIVQTTQQIHYRMTRSGRVYGKYPNKIAVSM</sequence>
<comment type="caution">
    <text evidence="1">The sequence shown here is derived from an EMBL/GenBank/DDBJ whole genome shotgun (WGS) entry which is preliminary data.</text>
</comment>
<keyword evidence="2" id="KW-1185">Reference proteome</keyword>
<accession>A0AA39FYW5</accession>
<gene>
    <name evidence="1" type="ORF">PV328_002362</name>
</gene>
<dbReference type="EMBL" id="JAQQBS010000001">
    <property type="protein sequence ID" value="KAK0178412.1"/>
    <property type="molecule type" value="Genomic_DNA"/>
</dbReference>
<evidence type="ECO:0000313" key="2">
    <source>
        <dbReference type="Proteomes" id="UP001168990"/>
    </source>
</evidence>
<dbReference type="Proteomes" id="UP001168990">
    <property type="component" value="Unassembled WGS sequence"/>
</dbReference>